<evidence type="ECO:0000313" key="7">
    <source>
        <dbReference type="EMBL" id="SSX19369.1"/>
    </source>
</evidence>
<dbReference type="VEuPathDB" id="VectorBase:CSON013489"/>
<dbReference type="PROSITE" id="PS50102">
    <property type="entry name" value="RRM"/>
    <property type="match status" value="3"/>
</dbReference>
<protein>
    <submittedName>
        <fullName evidence="6">CSON013489 protein</fullName>
    </submittedName>
</protein>
<evidence type="ECO:0000256" key="1">
    <source>
        <dbReference type="ARBA" id="ARBA00022737"/>
    </source>
</evidence>
<dbReference type="SUPFAM" id="SSF54928">
    <property type="entry name" value="RNA-binding domain, RBD"/>
    <property type="match status" value="3"/>
</dbReference>
<dbReference type="CDD" id="cd12254">
    <property type="entry name" value="RRM_hnRNPH_ESRPs_RBM12_like"/>
    <property type="match status" value="1"/>
</dbReference>
<name>A0A336K3C2_CULSO</name>
<dbReference type="InterPro" id="IPR000504">
    <property type="entry name" value="RRM_dom"/>
</dbReference>
<accession>A0A336K3C2</accession>
<dbReference type="SMART" id="SM00360">
    <property type="entry name" value="RRM"/>
    <property type="match status" value="5"/>
</dbReference>
<feature type="compositionally biased region" description="Low complexity" evidence="4">
    <location>
        <begin position="609"/>
        <end position="623"/>
    </location>
</feature>
<proteinExistence type="predicted"/>
<feature type="region of interest" description="Disordered" evidence="4">
    <location>
        <begin position="604"/>
        <end position="730"/>
    </location>
</feature>
<gene>
    <name evidence="6" type="primary">CSON013489</name>
</gene>
<feature type="domain" description="RRM" evidence="5">
    <location>
        <begin position="397"/>
        <end position="474"/>
    </location>
</feature>
<feature type="compositionally biased region" description="Basic and acidic residues" evidence="4">
    <location>
        <begin position="721"/>
        <end position="730"/>
    </location>
</feature>
<feature type="compositionally biased region" description="Basic and acidic residues" evidence="4">
    <location>
        <begin position="227"/>
        <end position="257"/>
    </location>
</feature>
<evidence type="ECO:0000256" key="4">
    <source>
        <dbReference type="SAM" id="MobiDB-lite"/>
    </source>
</evidence>
<evidence type="ECO:0000256" key="2">
    <source>
        <dbReference type="ARBA" id="ARBA00022884"/>
    </source>
</evidence>
<dbReference type="PANTHER" id="PTHR13976">
    <property type="entry name" value="HETEROGENEOUS NUCLEAR RIBONUCLEOPROTEIN-RELATED"/>
    <property type="match status" value="1"/>
</dbReference>
<feature type="compositionally biased region" description="Basic residues" evidence="4">
    <location>
        <begin position="258"/>
        <end position="293"/>
    </location>
</feature>
<keyword evidence="1" id="KW-0677">Repeat</keyword>
<dbReference type="InterPro" id="IPR035979">
    <property type="entry name" value="RBD_domain_sf"/>
</dbReference>
<dbReference type="InterPro" id="IPR050666">
    <property type="entry name" value="ESRP"/>
</dbReference>
<dbReference type="EMBL" id="UFQT01000067">
    <property type="protein sequence ID" value="SSX19369.1"/>
    <property type="molecule type" value="Genomic_DNA"/>
</dbReference>
<dbReference type="OMA" id="TNNYNLA"/>
<reference evidence="7" key="2">
    <citation type="submission" date="2018-07" db="EMBL/GenBank/DDBJ databases">
        <authorList>
            <person name="Quirk P.G."/>
            <person name="Krulwich T.A."/>
        </authorList>
    </citation>
    <scope>NUCLEOTIDE SEQUENCE</scope>
</reference>
<keyword evidence="2 3" id="KW-0694">RNA-binding</keyword>
<feature type="region of interest" description="Disordered" evidence="4">
    <location>
        <begin position="209"/>
        <end position="328"/>
    </location>
</feature>
<feature type="domain" description="RRM" evidence="5">
    <location>
        <begin position="915"/>
        <end position="993"/>
    </location>
</feature>
<dbReference type="Pfam" id="PF00076">
    <property type="entry name" value="RRM_1"/>
    <property type="match status" value="1"/>
</dbReference>
<dbReference type="EMBL" id="UFQS01000067">
    <property type="protein sequence ID" value="SSW98987.1"/>
    <property type="molecule type" value="Genomic_DNA"/>
</dbReference>
<dbReference type="InterPro" id="IPR012677">
    <property type="entry name" value="Nucleotide-bd_a/b_plait_sf"/>
</dbReference>
<sequence>MSVIIRLQNLPWSANSMDIRQFFRGLSIPDGGVNIVGGEKGDAFIAFSTDEDARQAMMKTGQKLKDAPISLLLSSRAEMQTVIEQARARALSMLSGGTAAPPSTPTITMPSVATPSIPVVPSMNSMNPVIPNTAIQPPVISLSGFLASNTAVPTTAVRTNNIIEIPGLSNGYTTSAPSSLLFGSLPNNLPTIVDTTGAERDKIVGKYGIGQRDFDRGSVNVPKSSPPHRDDRQGRRNRRSRSDSSDSSRSRSRDRSSRSPRRRYSRSPDRRRSRSPRSRRYRSRSPRDRYRRSSSRERSYDSDKGKRSPPVSRPTNAPNTNRNFSSIWDVPPTVHHLQQQSNTTPVFQPYTTKSGAGIRSTFSNEQRGMMSNDNQNNFGRDVFGREIRNDRNEEPDACVKVENLSKTTGYGEVRRLFTGLFITNNGIKMINDENGERTGIALIRFAKRQDKMQVLQRDSTMLRDRKLIIRDISDKEYDDAIDSYRPSNSRNLESRSRHGKDENGNPNLSGPPFSCLKVVDLPPFAKEQDIIKIFSSWTIMQIVMGRNAKKIHEAYVKFYREDDAKQALIATPSFRMAHKFVMVSKCTDIEFEVARNEYEITFEDEETVENSNNSNDNNNSNNDTEMEEKRNPSPIPASPVNNFNQNSNNDPRMAIYGQNVMRSPVTRDPRYRNNNENSNGGDNSVQASPMINDYNSDSNQGYNGGTTPSDNMPSSNGNREYQSRDPRRRVDPRVQAQLDNSCYLLLSNVPTHLGEWDIGEWLAESGCNEPTKIILLTNSQRQPNGEAVCEFDRPEQAKKAVTRNNSQLEKNIVRVELITKQRYEEMMNVKSDLPSLLQQSNNLGNKMNENFDLPPNMNNLRNQIPPFMNRPQMNGLGLGPMGMGGPRMGMPPMMGQGNNGRGGPPDMNDSHFNARVLLMENIPYKAGPEEILDYFGPEFDLNPGSIMRRFNDRGQPAGEAKVLFHTPADAKRAFNLRKGNKIMGRTIYLKTQT</sequence>
<evidence type="ECO:0000259" key="5">
    <source>
        <dbReference type="PROSITE" id="PS50102"/>
    </source>
</evidence>
<feature type="compositionally biased region" description="Basic and acidic residues" evidence="4">
    <location>
        <begin position="492"/>
        <end position="503"/>
    </location>
</feature>
<feature type="compositionally biased region" description="Low complexity" evidence="4">
    <location>
        <begin position="674"/>
        <end position="684"/>
    </location>
</feature>
<dbReference type="Gene3D" id="3.30.70.330">
    <property type="match status" value="5"/>
</dbReference>
<feature type="compositionally biased region" description="Polar residues" evidence="4">
    <location>
        <begin position="685"/>
        <end position="720"/>
    </location>
</feature>
<evidence type="ECO:0000256" key="3">
    <source>
        <dbReference type="PROSITE-ProRule" id="PRU00176"/>
    </source>
</evidence>
<evidence type="ECO:0000313" key="6">
    <source>
        <dbReference type="EMBL" id="SSW98987.1"/>
    </source>
</evidence>
<dbReference type="AlphaFoldDB" id="A0A336K3C2"/>
<feature type="compositionally biased region" description="Basic and acidic residues" evidence="4">
    <location>
        <begin position="294"/>
        <end position="306"/>
    </location>
</feature>
<dbReference type="CDD" id="cd12510">
    <property type="entry name" value="RRM1_RBM12_like"/>
    <property type="match status" value="1"/>
</dbReference>
<dbReference type="GO" id="GO:0003723">
    <property type="term" value="F:RNA binding"/>
    <property type="evidence" value="ECO:0007669"/>
    <property type="project" value="UniProtKB-UniRule"/>
</dbReference>
<feature type="region of interest" description="Disordered" evidence="4">
    <location>
        <begin position="480"/>
        <end position="509"/>
    </location>
</feature>
<reference evidence="6" key="1">
    <citation type="submission" date="2018-04" db="EMBL/GenBank/DDBJ databases">
        <authorList>
            <person name="Go L.Y."/>
            <person name="Mitchell J.A."/>
        </authorList>
    </citation>
    <scope>NUCLEOTIDE SEQUENCE</scope>
    <source>
        <tissue evidence="6">Whole organism</tissue>
    </source>
</reference>
<organism evidence="6">
    <name type="scientific">Culicoides sonorensis</name>
    <name type="common">Biting midge</name>
    <dbReference type="NCBI Taxonomy" id="179676"/>
    <lineage>
        <taxon>Eukaryota</taxon>
        <taxon>Metazoa</taxon>
        <taxon>Ecdysozoa</taxon>
        <taxon>Arthropoda</taxon>
        <taxon>Hexapoda</taxon>
        <taxon>Insecta</taxon>
        <taxon>Pterygota</taxon>
        <taxon>Neoptera</taxon>
        <taxon>Endopterygota</taxon>
        <taxon>Diptera</taxon>
        <taxon>Nematocera</taxon>
        <taxon>Chironomoidea</taxon>
        <taxon>Ceratopogonidae</taxon>
        <taxon>Ceratopogoninae</taxon>
        <taxon>Culicoides</taxon>
        <taxon>Monoculicoides</taxon>
    </lineage>
</organism>
<feature type="compositionally biased region" description="Polar residues" evidence="4">
    <location>
        <begin position="313"/>
        <end position="326"/>
    </location>
</feature>
<feature type="domain" description="RRM" evidence="5">
    <location>
        <begin position="3"/>
        <end position="76"/>
    </location>
</feature>